<keyword evidence="2" id="KW-1185">Reference proteome</keyword>
<name>A0ACB8CFX2_DERSI</name>
<accession>A0ACB8CFX2</accession>
<reference evidence="1" key="1">
    <citation type="submission" date="2020-05" db="EMBL/GenBank/DDBJ databases">
        <title>Large-scale comparative analyses of tick genomes elucidate their genetic diversity and vector capacities.</title>
        <authorList>
            <person name="Jia N."/>
            <person name="Wang J."/>
            <person name="Shi W."/>
            <person name="Du L."/>
            <person name="Sun Y."/>
            <person name="Zhan W."/>
            <person name="Jiang J."/>
            <person name="Wang Q."/>
            <person name="Zhang B."/>
            <person name="Ji P."/>
            <person name="Sakyi L.B."/>
            <person name="Cui X."/>
            <person name="Yuan T."/>
            <person name="Jiang B."/>
            <person name="Yang W."/>
            <person name="Lam T.T.-Y."/>
            <person name="Chang Q."/>
            <person name="Ding S."/>
            <person name="Wang X."/>
            <person name="Zhu J."/>
            <person name="Ruan X."/>
            <person name="Zhao L."/>
            <person name="Wei J."/>
            <person name="Que T."/>
            <person name="Du C."/>
            <person name="Cheng J."/>
            <person name="Dai P."/>
            <person name="Han X."/>
            <person name="Huang E."/>
            <person name="Gao Y."/>
            <person name="Liu J."/>
            <person name="Shao H."/>
            <person name="Ye R."/>
            <person name="Li L."/>
            <person name="Wei W."/>
            <person name="Wang X."/>
            <person name="Wang C."/>
            <person name="Yang T."/>
            <person name="Huo Q."/>
            <person name="Li W."/>
            <person name="Guo W."/>
            <person name="Chen H."/>
            <person name="Zhou L."/>
            <person name="Ni X."/>
            <person name="Tian J."/>
            <person name="Zhou Y."/>
            <person name="Sheng Y."/>
            <person name="Liu T."/>
            <person name="Pan Y."/>
            <person name="Xia L."/>
            <person name="Li J."/>
            <person name="Zhao F."/>
            <person name="Cao W."/>
        </authorList>
    </citation>
    <scope>NUCLEOTIDE SEQUENCE</scope>
    <source>
        <strain evidence="1">Dsil-2018</strain>
    </source>
</reference>
<gene>
    <name evidence="1" type="ORF">HPB49_015857</name>
</gene>
<organism evidence="1 2">
    <name type="scientific">Dermacentor silvarum</name>
    <name type="common">Tick</name>
    <dbReference type="NCBI Taxonomy" id="543639"/>
    <lineage>
        <taxon>Eukaryota</taxon>
        <taxon>Metazoa</taxon>
        <taxon>Ecdysozoa</taxon>
        <taxon>Arthropoda</taxon>
        <taxon>Chelicerata</taxon>
        <taxon>Arachnida</taxon>
        <taxon>Acari</taxon>
        <taxon>Parasitiformes</taxon>
        <taxon>Ixodida</taxon>
        <taxon>Ixodoidea</taxon>
        <taxon>Ixodidae</taxon>
        <taxon>Rhipicephalinae</taxon>
        <taxon>Dermacentor</taxon>
    </lineage>
</organism>
<protein>
    <submittedName>
        <fullName evidence="1">Uncharacterized protein</fullName>
    </submittedName>
</protein>
<evidence type="ECO:0000313" key="2">
    <source>
        <dbReference type="Proteomes" id="UP000821865"/>
    </source>
</evidence>
<dbReference type="Proteomes" id="UP000821865">
    <property type="component" value="Chromosome 7"/>
</dbReference>
<proteinExistence type="predicted"/>
<sequence length="186" mass="20754">MFYKTDAPCDLSVHLDDEIFSRLLVKLPESLEYGSQEFHLHFPAIEVGGITWHGLSKLRKFGPAIPYCANGRRMVQVDIYSDDFIFFSAPWKACTGDQGHIMLRSNFLRFTAQFSIVESSEEGVKLEFERALPVETQGLRVAIDGAGRGVSIISEVLSALLTAVLEEAWNEQVSLVLSKAFPIALE</sequence>
<dbReference type="EMBL" id="CM023476">
    <property type="protein sequence ID" value="KAH7941655.1"/>
    <property type="molecule type" value="Genomic_DNA"/>
</dbReference>
<evidence type="ECO:0000313" key="1">
    <source>
        <dbReference type="EMBL" id="KAH7941655.1"/>
    </source>
</evidence>
<comment type="caution">
    <text evidence="1">The sequence shown here is derived from an EMBL/GenBank/DDBJ whole genome shotgun (WGS) entry which is preliminary data.</text>
</comment>